<dbReference type="PANTHER" id="PTHR24148:SF64">
    <property type="entry name" value="HETEROKARYON INCOMPATIBILITY DOMAIN-CONTAINING PROTEIN"/>
    <property type="match status" value="1"/>
</dbReference>
<sequence length="671" mass="76350">MERYAYGALQPRHIRVLRLQPGEHASELQCHLQAFSLDNEETQYEALSYVWGPTEPSFQLRCGQGSITITRNLRGALARLRLLNKARLLWVDQVCINQENLGERASQVLLMGRIYEKATGVIMWLGEQDAVNTEFPNLASELIKKLSSIPKEVFLDEQVPADETLAARGLPPLTSPQWQAFDAFVSSSYWERCWILQEIRFARFRTIVWGDVSYDWDAILHAAVYVLHNIQLHTGTLAVVNSDGLEKIHLIPQPAEGLYQYLQISRTRKATDERDKVFSTLGMLAVPPDDIEVDYSKPIVDVFTQAAKHIMRSHDDLGQLRHAGRHNHIKGLGSANWPSWVPQWQDNEVWSLSTSDPSVSADRGTPAKFKFSDDPSPILISQGFIVDEISMVVELERLRNPEPITSDISLRVSAAWRLCRRDDTFADENGEPLIKTFLHTLLCGGYHVSKSIADTEWRPALYGDFAKFWAIQQMVQPELCRSLDELKEALEPADAAVIADDEWLPASVPLSSELWQATRHVFRVDFYAQAAADPARSANLAEQTRQLNVRLKEHWFEDEIEDVIWWILPLAYVSGNYAHFAKRYRESTYWRRFFVTREGRMGMAPELGSVGDVVAVLPGCRIPQLLRPLGDTVRYELIGECYIHGLMHGEAVCSMRKEDRLEDLIESIGIV</sequence>
<dbReference type="EMBL" id="MU003776">
    <property type="protein sequence ID" value="KAF2723466.1"/>
    <property type="molecule type" value="Genomic_DNA"/>
</dbReference>
<comment type="caution">
    <text evidence="2">The sequence shown here is derived from an EMBL/GenBank/DDBJ whole genome shotgun (WGS) entry which is preliminary data.</text>
</comment>
<dbReference type="AlphaFoldDB" id="A0A9P4USA9"/>
<evidence type="ECO:0000313" key="3">
    <source>
        <dbReference type="Proteomes" id="UP000799441"/>
    </source>
</evidence>
<reference evidence="2" key="1">
    <citation type="journal article" date="2020" name="Stud. Mycol.">
        <title>101 Dothideomycetes genomes: a test case for predicting lifestyles and emergence of pathogens.</title>
        <authorList>
            <person name="Haridas S."/>
            <person name="Albert R."/>
            <person name="Binder M."/>
            <person name="Bloem J."/>
            <person name="Labutti K."/>
            <person name="Salamov A."/>
            <person name="Andreopoulos B."/>
            <person name="Baker S."/>
            <person name="Barry K."/>
            <person name="Bills G."/>
            <person name="Bluhm B."/>
            <person name="Cannon C."/>
            <person name="Castanera R."/>
            <person name="Culley D."/>
            <person name="Daum C."/>
            <person name="Ezra D."/>
            <person name="Gonzalez J."/>
            <person name="Henrissat B."/>
            <person name="Kuo A."/>
            <person name="Liang C."/>
            <person name="Lipzen A."/>
            <person name="Lutzoni F."/>
            <person name="Magnuson J."/>
            <person name="Mondo S."/>
            <person name="Nolan M."/>
            <person name="Ohm R."/>
            <person name="Pangilinan J."/>
            <person name="Park H.-J."/>
            <person name="Ramirez L."/>
            <person name="Alfaro M."/>
            <person name="Sun H."/>
            <person name="Tritt A."/>
            <person name="Yoshinaga Y."/>
            <person name="Zwiers L.-H."/>
            <person name="Turgeon B."/>
            <person name="Goodwin S."/>
            <person name="Spatafora J."/>
            <person name="Crous P."/>
            <person name="Grigoriev I."/>
        </authorList>
    </citation>
    <scope>NUCLEOTIDE SEQUENCE</scope>
    <source>
        <strain evidence="2">CBS 116435</strain>
    </source>
</reference>
<protein>
    <submittedName>
        <fullName evidence="2">HET-domain-containing protein</fullName>
    </submittedName>
</protein>
<proteinExistence type="predicted"/>
<feature type="domain" description="Heterokaryon incompatibility" evidence="1">
    <location>
        <begin position="44"/>
        <end position="198"/>
    </location>
</feature>
<dbReference type="InterPro" id="IPR010730">
    <property type="entry name" value="HET"/>
</dbReference>
<dbReference type="PANTHER" id="PTHR24148">
    <property type="entry name" value="ANKYRIN REPEAT DOMAIN-CONTAINING PROTEIN 39 HOMOLOG-RELATED"/>
    <property type="match status" value="1"/>
</dbReference>
<dbReference type="OrthoDB" id="2157530at2759"/>
<gene>
    <name evidence="2" type="ORF">K431DRAFT_310901</name>
</gene>
<accession>A0A9P4USA9</accession>
<dbReference type="Pfam" id="PF06985">
    <property type="entry name" value="HET"/>
    <property type="match status" value="1"/>
</dbReference>
<organism evidence="2 3">
    <name type="scientific">Polychaeton citri CBS 116435</name>
    <dbReference type="NCBI Taxonomy" id="1314669"/>
    <lineage>
        <taxon>Eukaryota</taxon>
        <taxon>Fungi</taxon>
        <taxon>Dikarya</taxon>
        <taxon>Ascomycota</taxon>
        <taxon>Pezizomycotina</taxon>
        <taxon>Dothideomycetes</taxon>
        <taxon>Dothideomycetidae</taxon>
        <taxon>Capnodiales</taxon>
        <taxon>Capnodiaceae</taxon>
        <taxon>Polychaeton</taxon>
    </lineage>
</organism>
<dbReference type="Pfam" id="PF26639">
    <property type="entry name" value="Het-6_barrel"/>
    <property type="match status" value="1"/>
</dbReference>
<evidence type="ECO:0000259" key="1">
    <source>
        <dbReference type="Pfam" id="PF06985"/>
    </source>
</evidence>
<name>A0A9P4USA9_9PEZI</name>
<dbReference type="InterPro" id="IPR052895">
    <property type="entry name" value="HetReg/Transcr_Mod"/>
</dbReference>
<evidence type="ECO:0000313" key="2">
    <source>
        <dbReference type="EMBL" id="KAF2723466.1"/>
    </source>
</evidence>
<dbReference type="Proteomes" id="UP000799441">
    <property type="component" value="Unassembled WGS sequence"/>
</dbReference>
<keyword evidence="3" id="KW-1185">Reference proteome</keyword>